<keyword evidence="1" id="KW-0472">Membrane</keyword>
<keyword evidence="5" id="KW-1185">Reference proteome</keyword>
<dbReference type="EMBL" id="BQKB01000008">
    <property type="protein sequence ID" value="GJM52036.1"/>
    <property type="molecule type" value="Genomic_DNA"/>
</dbReference>
<dbReference type="InterPro" id="IPR021362">
    <property type="entry name" value="DUF2834"/>
</dbReference>
<keyword evidence="1" id="KW-1133">Transmembrane helix</keyword>
<evidence type="ECO:0000256" key="1">
    <source>
        <dbReference type="SAM" id="Phobius"/>
    </source>
</evidence>
<comment type="caution">
    <text evidence="2">The sequence shown here is derived from an EMBL/GenBank/DDBJ whole genome shotgun (WGS) entry which is preliminary data.</text>
</comment>
<accession>A0AAV5ASD8</accession>
<protein>
    <recommendedName>
        <fullName evidence="6">DUF2834 domain-containing protein</fullName>
    </recommendedName>
</protein>
<feature type="transmembrane region" description="Helical" evidence="1">
    <location>
        <begin position="52"/>
        <end position="77"/>
    </location>
</feature>
<dbReference type="RefSeq" id="WP_264846624.1">
    <property type="nucleotide sequence ID" value="NZ_BPMA01000023.1"/>
</dbReference>
<reference evidence="2 5" key="1">
    <citation type="submission" date="2021-11" db="EMBL/GenBank/DDBJ databases">
        <title>Draft genome sequence of Capnocytophaga sp. strain KC07075 isolated from cat oral cavity.</title>
        <authorList>
            <person name="Suzuki M."/>
            <person name="Imaoka K."/>
            <person name="Kimura M."/>
            <person name="Morikawa S."/>
            <person name="Maeda K."/>
        </authorList>
    </citation>
    <scope>NUCLEOTIDE SEQUENCE</scope>
    <source>
        <strain evidence="2">KC07075</strain>
        <strain evidence="3 5">KC07079</strain>
    </source>
</reference>
<dbReference type="Proteomes" id="UP001207736">
    <property type="component" value="Unassembled WGS sequence"/>
</dbReference>
<gene>
    <name evidence="2" type="ORF">RCZ15_11750</name>
    <name evidence="3" type="ORF">RCZ16_03540</name>
</gene>
<evidence type="ECO:0000313" key="3">
    <source>
        <dbReference type="EMBL" id="GJM52036.1"/>
    </source>
</evidence>
<keyword evidence="1" id="KW-0812">Transmembrane</keyword>
<evidence type="ECO:0000313" key="4">
    <source>
        <dbReference type="Proteomes" id="UP001207736"/>
    </source>
</evidence>
<evidence type="ECO:0008006" key="6">
    <source>
        <dbReference type="Google" id="ProtNLM"/>
    </source>
</evidence>
<feature type="transmembrane region" description="Helical" evidence="1">
    <location>
        <begin position="12"/>
        <end position="32"/>
    </location>
</feature>
<feature type="transmembrane region" description="Helical" evidence="1">
    <location>
        <begin position="89"/>
        <end position="110"/>
    </location>
</feature>
<dbReference type="EMBL" id="BQKA01000023">
    <property type="protein sequence ID" value="GJM50201.1"/>
    <property type="molecule type" value="Genomic_DNA"/>
</dbReference>
<dbReference type="Pfam" id="PF11196">
    <property type="entry name" value="DUF2834"/>
    <property type="match status" value="1"/>
</dbReference>
<organism evidence="2 4">
    <name type="scientific">Capnocytophaga catalasegens</name>
    <dbReference type="NCBI Taxonomy" id="1004260"/>
    <lineage>
        <taxon>Bacteria</taxon>
        <taxon>Pseudomonadati</taxon>
        <taxon>Bacteroidota</taxon>
        <taxon>Flavobacteriia</taxon>
        <taxon>Flavobacteriales</taxon>
        <taxon>Flavobacteriaceae</taxon>
        <taxon>Capnocytophaga</taxon>
    </lineage>
</organism>
<evidence type="ECO:0000313" key="5">
    <source>
        <dbReference type="Proteomes" id="UP001208692"/>
    </source>
</evidence>
<evidence type="ECO:0000313" key="2">
    <source>
        <dbReference type="EMBL" id="GJM50201.1"/>
    </source>
</evidence>
<name>A0AAV5ASD8_9FLAO</name>
<dbReference type="Proteomes" id="UP001208692">
    <property type="component" value="Unassembled WGS sequence"/>
</dbReference>
<dbReference type="AlphaFoldDB" id="A0AAV5ASD8"/>
<sequence length="122" mass="13852">MKPSMKNTSRIFNLVNLYYVIAFIGLIVTWKYNLQYMSEGGNFFSEQLITDLSANAVTTSFAVDLTIVNIAFIVFVFASSKKYHIKYPLLYIILGTIVALAFAFPFYLAVLTKAQNRLRSDV</sequence>
<proteinExistence type="predicted"/>